<dbReference type="KEGG" id="saco:SAME_00081"/>
<dbReference type="RefSeq" id="WP_095121273.1">
    <property type="nucleotide sequence ID" value="NZ_LT906454.1"/>
</dbReference>
<dbReference type="Gene3D" id="3.40.630.30">
    <property type="match status" value="1"/>
</dbReference>
<dbReference type="AlphaFoldDB" id="A0A239WBK8"/>
<dbReference type="EMBL" id="LT906454">
    <property type="protein sequence ID" value="SNV31901.1"/>
    <property type="molecule type" value="Genomic_DNA"/>
</dbReference>
<dbReference type="Proteomes" id="UP000215144">
    <property type="component" value="Chromosome 1"/>
</dbReference>
<dbReference type="PANTHER" id="PTHR43792:SF8">
    <property type="entry name" value="[RIBOSOMAL PROTEIN US5]-ALANINE N-ACETYLTRANSFERASE"/>
    <property type="match status" value="1"/>
</dbReference>
<comment type="similarity">
    <text evidence="3">Belongs to the acetyltransferase family. RimJ subfamily.</text>
</comment>
<evidence type="ECO:0000256" key="3">
    <source>
        <dbReference type="ARBA" id="ARBA00038502"/>
    </source>
</evidence>
<reference evidence="5 6" key="1">
    <citation type="submission" date="2017-06" db="EMBL/GenBank/DDBJ databases">
        <authorList>
            <consortium name="Pathogen Informatics"/>
        </authorList>
    </citation>
    <scope>NUCLEOTIDE SEQUENCE [LARGE SCALE GENOMIC DNA]</scope>
    <source>
        <strain evidence="5 6">NCTC11291</strain>
    </source>
</reference>
<protein>
    <submittedName>
        <fullName evidence="5">Acetyltransferase</fullName>
    </submittedName>
</protein>
<gene>
    <name evidence="5" type="ORF">SAMEA4504048_00081</name>
</gene>
<dbReference type="Pfam" id="PF13302">
    <property type="entry name" value="Acetyltransf_3"/>
    <property type="match status" value="1"/>
</dbReference>
<evidence type="ECO:0000256" key="1">
    <source>
        <dbReference type="ARBA" id="ARBA00022679"/>
    </source>
</evidence>
<evidence type="ECO:0000313" key="6">
    <source>
        <dbReference type="Proteomes" id="UP000215144"/>
    </source>
</evidence>
<dbReference type="PROSITE" id="PS51186">
    <property type="entry name" value="GNAT"/>
    <property type="match status" value="1"/>
</dbReference>
<dbReference type="InterPro" id="IPR016181">
    <property type="entry name" value="Acyl_CoA_acyltransferase"/>
</dbReference>
<sequence length="178" mass="20460">MSVLFELARYPRLETNRLLLRPMTKDDLEDYFAFTSDDTYLRYAFYPHTSIEESWKGLVLYNLKEPIGKYGIVEKSSNRLIGNINFKQTDRDDTLEIGYTLHQDYIVQGYMTEAASALANLARDLPGINYLTANADHDNLASKAVLENIGMTLVRQYPDVSLRGQEILTDDYQMVVKD</sequence>
<dbReference type="InterPro" id="IPR051531">
    <property type="entry name" value="N-acetyltransferase"/>
</dbReference>
<dbReference type="GO" id="GO:0008999">
    <property type="term" value="F:protein-N-terminal-alanine acetyltransferase activity"/>
    <property type="evidence" value="ECO:0007669"/>
    <property type="project" value="TreeGrafter"/>
</dbReference>
<keyword evidence="1 5" id="KW-0808">Transferase</keyword>
<feature type="domain" description="N-acetyltransferase" evidence="4">
    <location>
        <begin position="18"/>
        <end position="178"/>
    </location>
</feature>
<dbReference type="GO" id="GO:0005737">
    <property type="term" value="C:cytoplasm"/>
    <property type="evidence" value="ECO:0007669"/>
    <property type="project" value="TreeGrafter"/>
</dbReference>
<evidence type="ECO:0000313" key="5">
    <source>
        <dbReference type="EMBL" id="SNV31901.1"/>
    </source>
</evidence>
<dbReference type="SUPFAM" id="SSF55729">
    <property type="entry name" value="Acyl-CoA N-acyltransferases (Nat)"/>
    <property type="match status" value="1"/>
</dbReference>
<dbReference type="PANTHER" id="PTHR43792">
    <property type="entry name" value="GNAT FAMILY, PUTATIVE (AFU_ORTHOLOGUE AFUA_3G00765)-RELATED-RELATED"/>
    <property type="match status" value="1"/>
</dbReference>
<proteinExistence type="inferred from homology"/>
<evidence type="ECO:0000256" key="2">
    <source>
        <dbReference type="ARBA" id="ARBA00023315"/>
    </source>
</evidence>
<dbReference type="InterPro" id="IPR000182">
    <property type="entry name" value="GNAT_dom"/>
</dbReference>
<dbReference type="OrthoDB" id="9798081at2"/>
<organism evidence="5 6">
    <name type="scientific">Streptococcus acidominimus</name>
    <dbReference type="NCBI Taxonomy" id="1326"/>
    <lineage>
        <taxon>Bacteria</taxon>
        <taxon>Bacillati</taxon>
        <taxon>Bacillota</taxon>
        <taxon>Bacilli</taxon>
        <taxon>Lactobacillales</taxon>
        <taxon>Streptococcaceae</taxon>
        <taxon>Streptococcus</taxon>
    </lineage>
</organism>
<keyword evidence="2" id="KW-0012">Acyltransferase</keyword>
<accession>A0A239WBK8</accession>
<name>A0A239WBK8_STRAI</name>
<evidence type="ECO:0000259" key="4">
    <source>
        <dbReference type="PROSITE" id="PS51186"/>
    </source>
</evidence>